<dbReference type="KEGG" id="lbc:LACBIDRAFT_312046"/>
<dbReference type="HOGENOM" id="CLU_2776344_0_0_1"/>
<dbReference type="AlphaFoldDB" id="B0CYY3"/>
<keyword evidence="1" id="KW-0812">Transmembrane</keyword>
<dbReference type="EMBL" id="DS547094">
    <property type="protein sequence ID" value="EDR12964.1"/>
    <property type="molecule type" value="Genomic_DNA"/>
</dbReference>
<protein>
    <submittedName>
        <fullName evidence="2">Predicted protein</fullName>
    </submittedName>
</protein>
<dbReference type="InParanoid" id="B0CYY3"/>
<proteinExistence type="predicted"/>
<feature type="transmembrane region" description="Helical" evidence="1">
    <location>
        <begin position="33"/>
        <end position="50"/>
    </location>
</feature>
<evidence type="ECO:0000313" key="2">
    <source>
        <dbReference type="EMBL" id="EDR12964.1"/>
    </source>
</evidence>
<dbReference type="Proteomes" id="UP000001194">
    <property type="component" value="Unassembled WGS sequence"/>
</dbReference>
<keyword evidence="1" id="KW-1133">Transmembrane helix</keyword>
<dbReference type="RefSeq" id="XP_001877228.1">
    <property type="nucleotide sequence ID" value="XM_001877193.1"/>
</dbReference>
<organism evidence="3">
    <name type="scientific">Laccaria bicolor (strain S238N-H82 / ATCC MYA-4686)</name>
    <name type="common">Bicoloured deceiver</name>
    <name type="synonym">Laccaria laccata var. bicolor</name>
    <dbReference type="NCBI Taxonomy" id="486041"/>
    <lineage>
        <taxon>Eukaryota</taxon>
        <taxon>Fungi</taxon>
        <taxon>Dikarya</taxon>
        <taxon>Basidiomycota</taxon>
        <taxon>Agaricomycotina</taxon>
        <taxon>Agaricomycetes</taxon>
        <taxon>Agaricomycetidae</taxon>
        <taxon>Agaricales</taxon>
        <taxon>Agaricineae</taxon>
        <taxon>Hydnangiaceae</taxon>
        <taxon>Laccaria</taxon>
    </lineage>
</organism>
<keyword evidence="3" id="KW-1185">Reference proteome</keyword>
<name>B0CYY3_LACBS</name>
<dbReference type="GeneID" id="6072614"/>
<gene>
    <name evidence="2" type="ORF">LACBIDRAFT_312046</name>
</gene>
<evidence type="ECO:0000313" key="3">
    <source>
        <dbReference type="Proteomes" id="UP000001194"/>
    </source>
</evidence>
<evidence type="ECO:0000256" key="1">
    <source>
        <dbReference type="SAM" id="Phobius"/>
    </source>
</evidence>
<keyword evidence="1" id="KW-0472">Membrane</keyword>
<accession>B0CYY3</accession>
<reference evidence="2 3" key="1">
    <citation type="journal article" date="2008" name="Nature">
        <title>The genome of Laccaria bicolor provides insights into mycorrhizal symbiosis.</title>
        <authorList>
            <person name="Martin F."/>
            <person name="Aerts A."/>
            <person name="Ahren D."/>
            <person name="Brun A."/>
            <person name="Danchin E.G.J."/>
            <person name="Duchaussoy F."/>
            <person name="Gibon J."/>
            <person name="Kohler A."/>
            <person name="Lindquist E."/>
            <person name="Pereda V."/>
            <person name="Salamov A."/>
            <person name="Shapiro H.J."/>
            <person name="Wuyts J."/>
            <person name="Blaudez D."/>
            <person name="Buee M."/>
            <person name="Brokstein P."/>
            <person name="Canbaeck B."/>
            <person name="Cohen D."/>
            <person name="Courty P.E."/>
            <person name="Coutinho P.M."/>
            <person name="Delaruelle C."/>
            <person name="Detter J.C."/>
            <person name="Deveau A."/>
            <person name="DiFazio S."/>
            <person name="Duplessis S."/>
            <person name="Fraissinet-Tachet L."/>
            <person name="Lucic E."/>
            <person name="Frey-Klett P."/>
            <person name="Fourrey C."/>
            <person name="Feussner I."/>
            <person name="Gay G."/>
            <person name="Grimwood J."/>
            <person name="Hoegger P.J."/>
            <person name="Jain P."/>
            <person name="Kilaru S."/>
            <person name="Labbe J."/>
            <person name="Lin Y.C."/>
            <person name="Legue V."/>
            <person name="Le Tacon F."/>
            <person name="Marmeisse R."/>
            <person name="Melayah D."/>
            <person name="Montanini B."/>
            <person name="Muratet M."/>
            <person name="Nehls U."/>
            <person name="Niculita-Hirzel H."/>
            <person name="Oudot-Le Secq M.P."/>
            <person name="Peter M."/>
            <person name="Quesneville H."/>
            <person name="Rajashekar B."/>
            <person name="Reich M."/>
            <person name="Rouhier N."/>
            <person name="Schmutz J."/>
            <person name="Yin T."/>
            <person name="Chalot M."/>
            <person name="Henrissat B."/>
            <person name="Kuees U."/>
            <person name="Lucas S."/>
            <person name="Van de Peer Y."/>
            <person name="Podila G.K."/>
            <person name="Polle A."/>
            <person name="Pukkila P.J."/>
            <person name="Richardson P.M."/>
            <person name="Rouze P."/>
            <person name="Sanders I.R."/>
            <person name="Stajich J.E."/>
            <person name="Tunlid A."/>
            <person name="Tuskan G."/>
            <person name="Grigoriev I.V."/>
        </authorList>
    </citation>
    <scope>NUCLEOTIDE SEQUENCE [LARGE SCALE GENOMIC DNA]</scope>
    <source>
        <strain evidence="3">S238N-H82 / ATCC MYA-4686</strain>
    </source>
</reference>
<sequence length="69" mass="7861">MGKANWTNPHWSCVHWCLECELKISFVPGLTKYGTTLLFSFVALIWHTYASKRTLKTIRNTNCPSADTA</sequence>